<dbReference type="OrthoDB" id="3174593at2"/>
<name>A0A0K1JRD8_9MICO</name>
<keyword evidence="4" id="KW-1185">Reference proteome</keyword>
<keyword evidence="1" id="KW-0238">DNA-binding</keyword>
<dbReference type="Pfam" id="PF01381">
    <property type="entry name" value="HTH_3"/>
    <property type="match status" value="1"/>
</dbReference>
<dbReference type="PANTHER" id="PTHR36924:SF1">
    <property type="entry name" value="ANTITOXIN HIGA-1"/>
    <property type="match status" value="1"/>
</dbReference>
<dbReference type="NCBIfam" id="TIGR02607">
    <property type="entry name" value="antidote_HigA"/>
    <property type="match status" value="1"/>
</dbReference>
<protein>
    <submittedName>
        <fullName evidence="3">Pirin</fullName>
    </submittedName>
</protein>
<evidence type="ECO:0000313" key="4">
    <source>
        <dbReference type="Proteomes" id="UP000066480"/>
    </source>
</evidence>
<evidence type="ECO:0000256" key="1">
    <source>
        <dbReference type="ARBA" id="ARBA00023125"/>
    </source>
</evidence>
<dbReference type="PATRIC" id="fig|571913.6.peg.4185"/>
<evidence type="ECO:0000313" key="3">
    <source>
        <dbReference type="EMBL" id="AKU19158.1"/>
    </source>
</evidence>
<organism evidence="3 4">
    <name type="scientific">Luteipulveratus mongoliensis</name>
    <dbReference type="NCBI Taxonomy" id="571913"/>
    <lineage>
        <taxon>Bacteria</taxon>
        <taxon>Bacillati</taxon>
        <taxon>Actinomycetota</taxon>
        <taxon>Actinomycetes</taxon>
        <taxon>Micrococcales</taxon>
        <taxon>Dermacoccaceae</taxon>
        <taxon>Luteipulveratus</taxon>
    </lineage>
</organism>
<sequence>MSKLPPIHPGEVLMEEFIAPLGVTQHKVAVAVGVPPRRINEIVHGKRRVSADTALRLARYFGTSDLFWVNLQVRYDLEIERDNLGAVLDEIRPLRSA</sequence>
<evidence type="ECO:0000259" key="2">
    <source>
        <dbReference type="PROSITE" id="PS50943"/>
    </source>
</evidence>
<dbReference type="PANTHER" id="PTHR36924">
    <property type="entry name" value="ANTITOXIN HIGA-1"/>
    <property type="match status" value="1"/>
</dbReference>
<dbReference type="Proteomes" id="UP000066480">
    <property type="component" value="Chromosome"/>
</dbReference>
<dbReference type="RefSeq" id="WP_052597351.1">
    <property type="nucleotide sequence ID" value="NZ_CP011112.1"/>
</dbReference>
<dbReference type="CDD" id="cd00093">
    <property type="entry name" value="HTH_XRE"/>
    <property type="match status" value="1"/>
</dbReference>
<dbReference type="STRING" id="571913.VV02_20635"/>
<dbReference type="SUPFAM" id="SSF47413">
    <property type="entry name" value="lambda repressor-like DNA-binding domains"/>
    <property type="match status" value="1"/>
</dbReference>
<dbReference type="KEGG" id="lmoi:VV02_20635"/>
<accession>A0A0K1JRD8</accession>
<dbReference type="Gene3D" id="1.10.260.40">
    <property type="entry name" value="lambda repressor-like DNA-binding domains"/>
    <property type="match status" value="1"/>
</dbReference>
<proteinExistence type="predicted"/>
<dbReference type="PROSITE" id="PS50943">
    <property type="entry name" value="HTH_CROC1"/>
    <property type="match status" value="1"/>
</dbReference>
<dbReference type="InterPro" id="IPR001387">
    <property type="entry name" value="Cro/C1-type_HTH"/>
</dbReference>
<dbReference type="InterPro" id="IPR013430">
    <property type="entry name" value="Toxin_antidote_HigA"/>
</dbReference>
<dbReference type="GO" id="GO:0003677">
    <property type="term" value="F:DNA binding"/>
    <property type="evidence" value="ECO:0007669"/>
    <property type="project" value="UniProtKB-KW"/>
</dbReference>
<reference evidence="3 4" key="1">
    <citation type="submission" date="2015-03" db="EMBL/GenBank/DDBJ databases">
        <title>Luteipulveratus halotolerans sp. nov., a novel actinobacterium (Dermacoccaceae) from Sarawak, Malaysia.</title>
        <authorList>
            <person name="Juboi H."/>
            <person name="Basik A."/>
            <person name="Shamsul S.S."/>
            <person name="Arnold P."/>
            <person name="Schmitt E.K."/>
            <person name="Sanglier J.-J."/>
            <person name="Yeo T."/>
        </authorList>
    </citation>
    <scope>NUCLEOTIDE SEQUENCE [LARGE SCALE GENOMIC DNA]</scope>
    <source>
        <strain evidence="3 4">MN07-A0370</strain>
    </source>
</reference>
<dbReference type="InterPro" id="IPR010982">
    <property type="entry name" value="Lambda_DNA-bd_dom_sf"/>
</dbReference>
<dbReference type="AlphaFoldDB" id="A0A0K1JRD8"/>
<dbReference type="SMART" id="SM00530">
    <property type="entry name" value="HTH_XRE"/>
    <property type="match status" value="1"/>
</dbReference>
<dbReference type="EMBL" id="CP011112">
    <property type="protein sequence ID" value="AKU19158.1"/>
    <property type="molecule type" value="Genomic_DNA"/>
</dbReference>
<gene>
    <name evidence="3" type="ORF">VV02_20635</name>
</gene>
<feature type="domain" description="HTH cro/C1-type" evidence="2">
    <location>
        <begin position="21"/>
        <end position="67"/>
    </location>
</feature>